<protein>
    <submittedName>
        <fullName evidence="2">Uncharacterized protein</fullName>
    </submittedName>
</protein>
<sequence>MSPVNPSSEFAKQIHKEGSGVTGEVAAYRNPDQEDETSGGENVPSSILSVELSQQSYQSFKSLDIGKKRSNEADSDFAISNLDHLCS</sequence>
<keyword evidence="3" id="KW-1185">Reference proteome</keyword>
<dbReference type="EMBL" id="OX597821">
    <property type="protein sequence ID" value="CAI9726641.1"/>
    <property type="molecule type" value="Genomic_DNA"/>
</dbReference>
<dbReference type="AlphaFoldDB" id="A0AA36B3S3"/>
<feature type="compositionally biased region" description="Polar residues" evidence="1">
    <location>
        <begin position="1"/>
        <end position="10"/>
    </location>
</feature>
<organism evidence="2 3">
    <name type="scientific">Octopus vulgaris</name>
    <name type="common">Common octopus</name>
    <dbReference type="NCBI Taxonomy" id="6645"/>
    <lineage>
        <taxon>Eukaryota</taxon>
        <taxon>Metazoa</taxon>
        <taxon>Spiralia</taxon>
        <taxon>Lophotrochozoa</taxon>
        <taxon>Mollusca</taxon>
        <taxon>Cephalopoda</taxon>
        <taxon>Coleoidea</taxon>
        <taxon>Octopodiformes</taxon>
        <taxon>Octopoda</taxon>
        <taxon>Incirrata</taxon>
        <taxon>Octopodidae</taxon>
        <taxon>Octopus</taxon>
    </lineage>
</organism>
<evidence type="ECO:0000313" key="2">
    <source>
        <dbReference type="EMBL" id="CAI9726641.1"/>
    </source>
</evidence>
<feature type="region of interest" description="Disordered" evidence="1">
    <location>
        <begin position="1"/>
        <end position="44"/>
    </location>
</feature>
<accession>A0AA36B3S3</accession>
<reference evidence="2" key="1">
    <citation type="submission" date="2023-08" db="EMBL/GenBank/DDBJ databases">
        <authorList>
            <person name="Alioto T."/>
            <person name="Alioto T."/>
            <person name="Gomez Garrido J."/>
        </authorList>
    </citation>
    <scope>NUCLEOTIDE SEQUENCE</scope>
</reference>
<proteinExistence type="predicted"/>
<evidence type="ECO:0000313" key="3">
    <source>
        <dbReference type="Proteomes" id="UP001162480"/>
    </source>
</evidence>
<name>A0AA36B3S3_OCTVU</name>
<evidence type="ECO:0000256" key="1">
    <source>
        <dbReference type="SAM" id="MobiDB-lite"/>
    </source>
</evidence>
<dbReference type="Proteomes" id="UP001162480">
    <property type="component" value="Chromosome 8"/>
</dbReference>
<gene>
    <name evidence="2" type="ORF">OCTVUL_1B009033</name>
</gene>